<gene>
    <name evidence="7" type="ORF">ATO67_02740</name>
</gene>
<dbReference type="EMBL" id="LNUW01000016">
    <property type="protein sequence ID" value="KXG86374.1"/>
    <property type="molecule type" value="Genomic_DNA"/>
</dbReference>
<evidence type="ECO:0000313" key="8">
    <source>
        <dbReference type="Proteomes" id="UP000070498"/>
    </source>
</evidence>
<name>A0A135P4L6_9HYPH</name>
<comment type="subcellular location">
    <subcellularLocation>
        <location evidence="1">Cell membrane</location>
        <topology evidence="1">Multi-pass membrane protein</topology>
    </subcellularLocation>
</comment>
<keyword evidence="5 6" id="KW-0472">Membrane</keyword>
<evidence type="ECO:0000256" key="5">
    <source>
        <dbReference type="ARBA" id="ARBA00023136"/>
    </source>
</evidence>
<evidence type="ECO:0000256" key="3">
    <source>
        <dbReference type="ARBA" id="ARBA00022692"/>
    </source>
</evidence>
<keyword evidence="4 6" id="KW-1133">Transmembrane helix</keyword>
<keyword evidence="8" id="KW-1185">Reference proteome</keyword>
<dbReference type="GO" id="GO:0015171">
    <property type="term" value="F:amino acid transmembrane transporter activity"/>
    <property type="evidence" value="ECO:0007669"/>
    <property type="project" value="TreeGrafter"/>
</dbReference>
<evidence type="ECO:0000256" key="4">
    <source>
        <dbReference type="ARBA" id="ARBA00022989"/>
    </source>
</evidence>
<evidence type="ECO:0000256" key="2">
    <source>
        <dbReference type="ARBA" id="ARBA00022475"/>
    </source>
</evidence>
<proteinExistence type="predicted"/>
<feature type="transmembrane region" description="Helical" evidence="6">
    <location>
        <begin position="147"/>
        <end position="169"/>
    </location>
</feature>
<feature type="transmembrane region" description="Helical" evidence="6">
    <location>
        <begin position="74"/>
        <end position="91"/>
    </location>
</feature>
<dbReference type="PANTHER" id="PTHR30086">
    <property type="entry name" value="ARGININE EXPORTER PROTEIN ARGO"/>
    <property type="match status" value="1"/>
</dbReference>
<dbReference type="GO" id="GO:0005886">
    <property type="term" value="C:plasma membrane"/>
    <property type="evidence" value="ECO:0007669"/>
    <property type="project" value="UniProtKB-SubCell"/>
</dbReference>
<dbReference type="Proteomes" id="UP000070498">
    <property type="component" value="Unassembled WGS sequence"/>
</dbReference>
<evidence type="ECO:0000313" key="7">
    <source>
        <dbReference type="EMBL" id="KXG86374.1"/>
    </source>
</evidence>
<keyword evidence="2" id="KW-1003">Cell membrane</keyword>
<evidence type="ECO:0000256" key="1">
    <source>
        <dbReference type="ARBA" id="ARBA00004651"/>
    </source>
</evidence>
<accession>A0A135P4L6</accession>
<dbReference type="InterPro" id="IPR001123">
    <property type="entry name" value="LeuE-type"/>
</dbReference>
<dbReference type="Pfam" id="PF01810">
    <property type="entry name" value="LysE"/>
    <property type="match status" value="1"/>
</dbReference>
<organism evidence="7 8">
    <name type="scientific">Agrobacterium bohemicum</name>
    <dbReference type="NCBI Taxonomy" id="2052828"/>
    <lineage>
        <taxon>Bacteria</taxon>
        <taxon>Pseudomonadati</taxon>
        <taxon>Pseudomonadota</taxon>
        <taxon>Alphaproteobacteria</taxon>
        <taxon>Hyphomicrobiales</taxon>
        <taxon>Rhizobiaceae</taxon>
        <taxon>Rhizobium/Agrobacterium group</taxon>
        <taxon>Agrobacterium</taxon>
    </lineage>
</organism>
<comment type="caution">
    <text evidence="7">The sequence shown here is derived from an EMBL/GenBank/DDBJ whole genome shotgun (WGS) entry which is preliminary data.</text>
</comment>
<dbReference type="RefSeq" id="WP_067643890.1">
    <property type="nucleotide sequence ID" value="NZ_KQ961023.1"/>
</dbReference>
<dbReference type="AlphaFoldDB" id="A0A135P4L6"/>
<protein>
    <submittedName>
        <fullName evidence="7">Lysine transporter LysE</fullName>
    </submittedName>
</protein>
<dbReference type="STRING" id="2052828.ATO67_02740"/>
<keyword evidence="3 6" id="KW-0812">Transmembrane</keyword>
<sequence>MTLMALLIFAGALIADSVSPGPTVAALVARVLSQGVRNVLPFLIAIWIGEAIWLSVALAGLAALAASFHLLFEIIKWIGVAYLFYLAWVLFTSQPEVGDPEPSTKGKGFSAFMSGLSISISNPKNMLFYLTLMPSLIDMKGVTAMGWLQLVLTLLVTLVAVDLSWVFLASKARTFLRNSRAIRRINQVSGAAMALAAAAIATR</sequence>
<feature type="transmembrane region" description="Helical" evidence="6">
    <location>
        <begin position="43"/>
        <end position="67"/>
    </location>
</feature>
<evidence type="ECO:0000256" key="6">
    <source>
        <dbReference type="SAM" id="Phobius"/>
    </source>
</evidence>
<reference evidence="7 8" key="1">
    <citation type="submission" date="2015-11" db="EMBL/GenBank/DDBJ databases">
        <title>Draft genome sequence of Agrobacterium sp. R89-1.</title>
        <authorList>
            <person name="Zahradnik J."/>
            <person name="Kyslikova E."/>
            <person name="Palyzova A."/>
            <person name="Kyslik P."/>
        </authorList>
    </citation>
    <scope>NUCLEOTIDE SEQUENCE [LARGE SCALE GENOMIC DNA]</scope>
    <source>
        <strain evidence="7 8">R89-1</strain>
    </source>
</reference>
<dbReference type="PANTHER" id="PTHR30086:SF20">
    <property type="entry name" value="ARGININE EXPORTER PROTEIN ARGO-RELATED"/>
    <property type="match status" value="1"/>
</dbReference>